<evidence type="ECO:0000259" key="1">
    <source>
        <dbReference type="PROSITE" id="PS50076"/>
    </source>
</evidence>
<sequence>MDEKKLEGYKLKKLKSQFVYLRDVLQEDQYIYELALEKFYNDFTEPLSDEKVQKVKKDQKAQQHQVKEREILKLYHRIAGKTHPDKLLHKDISDEEKEELESMYKIATEASVKNNYDDLVAIAVRLGFDDVYESEDYLNKSIDKINDKIKKLKTTYAWVWYHADEEKKELIRAKIIESYK</sequence>
<dbReference type="EMBL" id="UINC01087609">
    <property type="protein sequence ID" value="SVC37118.1"/>
    <property type="molecule type" value="Genomic_DNA"/>
</dbReference>
<reference evidence="2" key="1">
    <citation type="submission" date="2018-05" db="EMBL/GenBank/DDBJ databases">
        <authorList>
            <person name="Lanie J.A."/>
            <person name="Ng W.-L."/>
            <person name="Kazmierczak K.M."/>
            <person name="Andrzejewski T.M."/>
            <person name="Davidsen T.M."/>
            <person name="Wayne K.J."/>
            <person name="Tettelin H."/>
            <person name="Glass J.I."/>
            <person name="Rusch D."/>
            <person name="Podicherti R."/>
            <person name="Tsui H.-C.T."/>
            <person name="Winkler M.E."/>
        </authorList>
    </citation>
    <scope>NUCLEOTIDE SEQUENCE</scope>
</reference>
<dbReference type="AlphaFoldDB" id="A0A382LJZ8"/>
<accession>A0A382LJZ8</accession>
<dbReference type="SUPFAM" id="SSF46565">
    <property type="entry name" value="Chaperone J-domain"/>
    <property type="match status" value="1"/>
</dbReference>
<dbReference type="PROSITE" id="PS50076">
    <property type="entry name" value="DNAJ_2"/>
    <property type="match status" value="1"/>
</dbReference>
<name>A0A382LJZ8_9ZZZZ</name>
<organism evidence="2">
    <name type="scientific">marine metagenome</name>
    <dbReference type="NCBI Taxonomy" id="408172"/>
    <lineage>
        <taxon>unclassified sequences</taxon>
        <taxon>metagenomes</taxon>
        <taxon>ecological metagenomes</taxon>
    </lineage>
</organism>
<gene>
    <name evidence="2" type="ORF">METZ01_LOCUS289972</name>
</gene>
<evidence type="ECO:0000313" key="2">
    <source>
        <dbReference type="EMBL" id="SVC37118.1"/>
    </source>
</evidence>
<protein>
    <recommendedName>
        <fullName evidence="1">J domain-containing protein</fullName>
    </recommendedName>
</protein>
<dbReference type="InterPro" id="IPR001623">
    <property type="entry name" value="DnaJ_domain"/>
</dbReference>
<dbReference type="InterPro" id="IPR036869">
    <property type="entry name" value="J_dom_sf"/>
</dbReference>
<proteinExistence type="predicted"/>
<feature type="domain" description="J" evidence="1">
    <location>
        <begin position="42"/>
        <end position="120"/>
    </location>
</feature>